<evidence type="ECO:0000313" key="3">
    <source>
        <dbReference type="Proteomes" id="UP000023703"/>
    </source>
</evidence>
<sequence>MNAGGKSVEPRIHRAEVTAVTRVGKAMVRISLGGPDMADYPTTGVGDEWVRVFFPDAPRDAVRLPVLEGRGWVYGDGVEPSEMRTYTIRDWRPGEVDIDFVVHGNGVATTWATSVDVGGEVGLTEPVEVYRRPDGATRQFLFCDEPGLPAALRICETAPAGMASTLVCEVRDEGYEISPTCGDVDCVWLSGTGNGVAPSGLPEVLSGMEVPQDAAVWVATETRTSRTLRRQLREEKGFARAGATTMGYWVHDKEEWIAAYDALGEEFRDKVRSLYDSGRDDDEVVDLVDALYEKNGL</sequence>
<dbReference type="Pfam" id="PF08021">
    <property type="entry name" value="FAD_binding_9"/>
    <property type="match status" value="1"/>
</dbReference>
<reference evidence="2 3" key="1">
    <citation type="journal article" date="2015" name="Int. J. Syst. Evol. Microbiol.">
        <title>Revisiting Corynebacterium glyciniphilum (ex Kubota et al., 1972) sp. nov., nom. rev., isolated from putrefied banana.</title>
        <authorList>
            <person name="Al-Dilaimi A."/>
            <person name="Bednarz H."/>
            <person name="Lomker A."/>
            <person name="Niehaus K."/>
            <person name="Kalinowski J."/>
            <person name="Ruckert C."/>
        </authorList>
    </citation>
    <scope>NUCLEOTIDE SEQUENCE [LARGE SCALE GENOMIC DNA]</scope>
    <source>
        <strain evidence="2">AJ 3170</strain>
    </source>
</reference>
<dbReference type="Pfam" id="PF04954">
    <property type="entry name" value="SIP"/>
    <property type="match status" value="1"/>
</dbReference>
<proteinExistence type="predicted"/>
<evidence type="ECO:0000259" key="1">
    <source>
        <dbReference type="PROSITE" id="PS51384"/>
    </source>
</evidence>
<dbReference type="EMBL" id="CP006842">
    <property type="protein sequence ID" value="AHW65463.1"/>
    <property type="molecule type" value="Genomic_DNA"/>
</dbReference>
<dbReference type="Proteomes" id="UP000023703">
    <property type="component" value="Chromosome"/>
</dbReference>
<dbReference type="Gene3D" id="2.40.30.10">
    <property type="entry name" value="Translation factors"/>
    <property type="match status" value="1"/>
</dbReference>
<dbReference type="PANTHER" id="PTHR30157">
    <property type="entry name" value="FERRIC REDUCTASE, NADPH-DEPENDENT"/>
    <property type="match status" value="1"/>
</dbReference>
<gene>
    <name evidence="2" type="primary">siuU1</name>
    <name evidence="2" type="ORF">CGLY_15135</name>
</gene>
<dbReference type="InterPro" id="IPR017927">
    <property type="entry name" value="FAD-bd_FR_type"/>
</dbReference>
<dbReference type="InterPro" id="IPR013113">
    <property type="entry name" value="SIP_FAD-bd"/>
</dbReference>
<keyword evidence="3" id="KW-1185">Reference proteome</keyword>
<dbReference type="InterPro" id="IPR039261">
    <property type="entry name" value="FNR_nucleotide-bd"/>
</dbReference>
<dbReference type="RefSeq" id="WP_038550483.1">
    <property type="nucleotide sequence ID" value="NZ_CP006842.1"/>
</dbReference>
<dbReference type="STRING" id="1404245.CGLY_15135"/>
<dbReference type="Gene3D" id="3.40.50.80">
    <property type="entry name" value="Nucleotide-binding domain of ferredoxin-NADP reductase (FNR) module"/>
    <property type="match status" value="1"/>
</dbReference>
<dbReference type="HOGENOM" id="CLU_040923_3_0_11"/>
<accession>X5DQG6</accession>
<dbReference type="InterPro" id="IPR017938">
    <property type="entry name" value="Riboflavin_synthase-like_b-brl"/>
</dbReference>
<dbReference type="InterPro" id="IPR039374">
    <property type="entry name" value="SIP_fam"/>
</dbReference>
<dbReference type="eggNOG" id="COG2375">
    <property type="taxonomic scope" value="Bacteria"/>
</dbReference>
<dbReference type="KEGG" id="cgy:CGLY_15135"/>
<dbReference type="PROSITE" id="PS51384">
    <property type="entry name" value="FAD_FR"/>
    <property type="match status" value="1"/>
</dbReference>
<name>X5DQG6_9CORY</name>
<protein>
    <submittedName>
        <fullName evidence="2">Sideophore-iron utilization protein</fullName>
    </submittedName>
</protein>
<dbReference type="SUPFAM" id="SSF63380">
    <property type="entry name" value="Riboflavin synthase domain-like"/>
    <property type="match status" value="1"/>
</dbReference>
<dbReference type="GO" id="GO:0016491">
    <property type="term" value="F:oxidoreductase activity"/>
    <property type="evidence" value="ECO:0007669"/>
    <property type="project" value="InterPro"/>
</dbReference>
<feature type="domain" description="FAD-binding FR-type" evidence="1">
    <location>
        <begin position="10"/>
        <end position="140"/>
    </location>
</feature>
<dbReference type="InterPro" id="IPR007037">
    <property type="entry name" value="SIP_rossman_dom"/>
</dbReference>
<dbReference type="PANTHER" id="PTHR30157:SF0">
    <property type="entry name" value="NADPH-DEPENDENT FERRIC-CHELATE REDUCTASE"/>
    <property type="match status" value="1"/>
</dbReference>
<dbReference type="CDD" id="cd06193">
    <property type="entry name" value="siderophore_interacting"/>
    <property type="match status" value="1"/>
</dbReference>
<organism evidence="2 3">
    <name type="scientific">Corynebacterium glyciniphilum AJ 3170</name>
    <dbReference type="NCBI Taxonomy" id="1404245"/>
    <lineage>
        <taxon>Bacteria</taxon>
        <taxon>Bacillati</taxon>
        <taxon>Actinomycetota</taxon>
        <taxon>Actinomycetes</taxon>
        <taxon>Mycobacteriales</taxon>
        <taxon>Corynebacteriaceae</taxon>
        <taxon>Corynebacterium</taxon>
    </lineage>
</organism>
<dbReference type="AlphaFoldDB" id="X5DQG6"/>
<evidence type="ECO:0000313" key="2">
    <source>
        <dbReference type="EMBL" id="AHW65463.1"/>
    </source>
</evidence>